<feature type="domain" description="CAP-associated" evidence="2">
    <location>
        <begin position="10"/>
        <end position="149"/>
    </location>
</feature>
<proteinExistence type="predicted"/>
<evidence type="ECO:0000313" key="4">
    <source>
        <dbReference type="Proteomes" id="UP001516662"/>
    </source>
</evidence>
<keyword evidence="4" id="KW-1185">Reference proteome</keyword>
<name>A0ABR9QK28_9BACI</name>
<dbReference type="Pfam" id="PF14504">
    <property type="entry name" value="CAP_assoc_N"/>
    <property type="match status" value="1"/>
</dbReference>
<dbReference type="PANTHER" id="PTHR31157:SF26">
    <property type="entry name" value="SCP-LIKE EXTRACELLULAR PROTEIN"/>
    <property type="match status" value="1"/>
</dbReference>
<sequence>MPTEGLFTYMGKAVEEIEELLGKPTRVDQTAYEYDWWIYNHYPNAYIQVGIKDNKVVTVYGIGDEINAHPLSINQTMGEIQEQFDFENTISLTAKGNSYRFELTEEERQQRPLVVFGDIFVQLYFDKITGKLSSIRLMDNEVLVMQRPYELVYRGELLSAKDLSEDEWKSIEKGIETQILDITNMMRFRHNLGPVKWHEETSIVAYKHSEDMRNNDFFSHDSPTNGGLADRLAKGEVLYQLAGENIAAKYVDGIAVVEGWLNSEGHRETLLNEKFTHLGVGVFEKYYTQNFIQTWE</sequence>
<gene>
    <name evidence="3" type="ORF">IMZ08_12375</name>
</gene>
<reference evidence="3 4" key="1">
    <citation type="submission" date="2020-10" db="EMBL/GenBank/DDBJ databases">
        <title>Bacillus sp. HD4P25, an endophyte from a halophyte.</title>
        <authorList>
            <person name="Sun J.-Q."/>
        </authorList>
    </citation>
    <scope>NUCLEOTIDE SEQUENCE [LARGE SCALE GENOMIC DNA]</scope>
    <source>
        <strain evidence="3 4">YIM 93174</strain>
    </source>
</reference>
<dbReference type="InterPro" id="IPR035940">
    <property type="entry name" value="CAP_sf"/>
</dbReference>
<accession>A0ABR9QK28</accession>
<evidence type="ECO:0000259" key="2">
    <source>
        <dbReference type="Pfam" id="PF14504"/>
    </source>
</evidence>
<dbReference type="Gene3D" id="3.40.33.10">
    <property type="entry name" value="CAP"/>
    <property type="match status" value="1"/>
</dbReference>
<dbReference type="EMBL" id="JADCLJ010000020">
    <property type="protein sequence ID" value="MBE4908855.1"/>
    <property type="molecule type" value="Genomic_DNA"/>
</dbReference>
<dbReference type="CDD" id="cd05379">
    <property type="entry name" value="CAP_bacterial"/>
    <property type="match status" value="1"/>
</dbReference>
<dbReference type="Proteomes" id="UP001516662">
    <property type="component" value="Unassembled WGS sequence"/>
</dbReference>
<dbReference type="InterPro" id="IPR014044">
    <property type="entry name" value="CAP_dom"/>
</dbReference>
<dbReference type="InterPro" id="IPR029410">
    <property type="entry name" value="CAP_assoc"/>
</dbReference>
<comment type="caution">
    <text evidence="3">The sequence shown here is derived from an EMBL/GenBank/DDBJ whole genome shotgun (WGS) entry which is preliminary data.</text>
</comment>
<dbReference type="Pfam" id="PF00188">
    <property type="entry name" value="CAP"/>
    <property type="match status" value="1"/>
</dbReference>
<organism evidence="3 4">
    <name type="scientific">Litchfieldia luteola</name>
    <dbReference type="NCBI Taxonomy" id="682179"/>
    <lineage>
        <taxon>Bacteria</taxon>
        <taxon>Bacillati</taxon>
        <taxon>Bacillota</taxon>
        <taxon>Bacilli</taxon>
        <taxon>Bacillales</taxon>
        <taxon>Bacillaceae</taxon>
        <taxon>Litchfieldia</taxon>
    </lineage>
</organism>
<feature type="domain" description="SCP" evidence="1">
    <location>
        <begin position="180"/>
        <end position="290"/>
    </location>
</feature>
<evidence type="ECO:0000259" key="1">
    <source>
        <dbReference type="Pfam" id="PF00188"/>
    </source>
</evidence>
<dbReference type="SUPFAM" id="SSF55797">
    <property type="entry name" value="PR-1-like"/>
    <property type="match status" value="1"/>
</dbReference>
<dbReference type="PANTHER" id="PTHR31157">
    <property type="entry name" value="SCP DOMAIN-CONTAINING PROTEIN"/>
    <property type="match status" value="1"/>
</dbReference>
<protein>
    <submittedName>
        <fullName evidence="3">CAP domain-containing protein</fullName>
    </submittedName>
</protein>
<evidence type="ECO:0000313" key="3">
    <source>
        <dbReference type="EMBL" id="MBE4908855.1"/>
    </source>
</evidence>